<dbReference type="AlphaFoldDB" id="A0A5A8C2E6"/>
<dbReference type="InterPro" id="IPR007560">
    <property type="entry name" value="Restrct_endonuc_IV_Mrr"/>
</dbReference>
<dbReference type="SUPFAM" id="SSF52980">
    <property type="entry name" value="Restriction endonuclease-like"/>
    <property type="match status" value="1"/>
</dbReference>
<evidence type="ECO:0000313" key="2">
    <source>
        <dbReference type="EMBL" id="KAA0146015.1"/>
    </source>
</evidence>
<dbReference type="OrthoDB" id="16938at2759"/>
<dbReference type="InterPro" id="IPR011856">
    <property type="entry name" value="tRNA_endonuc-like_dom_sf"/>
</dbReference>
<dbReference type="GO" id="GO:0003677">
    <property type="term" value="F:DNA binding"/>
    <property type="evidence" value="ECO:0007669"/>
    <property type="project" value="InterPro"/>
</dbReference>
<sequence length="291" mass="32098">MRLKVFRDGAEVHKAAKLIQRAKSKRATVGRKRWTEPVKPTSQERGEALERRVGALFERMGYTVRRNVHIKSDAGHRSEIDVIATSRLPWRRTWYIECKNYSRPLPLHSVAMFKEVLVQNSLPLSRGLLVTTATLTPRVRAAGIRVWDGQELLAAERRVARASWLLWSIKLGAGVAALYAVVVASAPALVALEEKGWAHELLTQPLAGDRAAEDPGSFVARSPIQLATDHNHWWSRVLAAAGSAAGDMAGKAGSKLGLERLSQDMREGSRFLRDKLRGLVGGGPDGGDERH</sequence>
<dbReference type="GO" id="GO:0009307">
    <property type="term" value="P:DNA restriction-modification system"/>
    <property type="evidence" value="ECO:0007669"/>
    <property type="project" value="InterPro"/>
</dbReference>
<evidence type="ECO:0000313" key="5">
    <source>
        <dbReference type="EMBL" id="KAA0167076.1"/>
    </source>
</evidence>
<evidence type="ECO:0000313" key="8">
    <source>
        <dbReference type="Proteomes" id="UP000324907"/>
    </source>
</evidence>
<evidence type="ECO:0000313" key="3">
    <source>
        <dbReference type="EMBL" id="KAA0146827.1"/>
    </source>
</evidence>
<dbReference type="EMBL" id="VLTL01000057">
    <property type="protein sequence ID" value="KAA0164351.1"/>
    <property type="molecule type" value="Genomic_DNA"/>
</dbReference>
<comment type="caution">
    <text evidence="3">The sequence shown here is derived from an EMBL/GenBank/DDBJ whole genome shotgun (WGS) entry which is preliminary data.</text>
</comment>
<feature type="domain" description="Restriction endonuclease type IV Mrr" evidence="1">
    <location>
        <begin position="45"/>
        <end position="153"/>
    </location>
</feature>
<evidence type="ECO:0000259" key="1">
    <source>
        <dbReference type="Pfam" id="PF04471"/>
    </source>
</evidence>
<evidence type="ECO:0000313" key="7">
    <source>
        <dbReference type="Proteomes" id="UP000323011"/>
    </source>
</evidence>
<dbReference type="GO" id="GO:0004519">
    <property type="term" value="F:endonuclease activity"/>
    <property type="evidence" value="ECO:0007669"/>
    <property type="project" value="InterPro"/>
</dbReference>
<name>A0A5A8C2E6_CAFRO</name>
<proteinExistence type="predicted"/>
<dbReference type="EMBL" id="VLTN01000077">
    <property type="protein sequence ID" value="KAA0146827.1"/>
    <property type="molecule type" value="Genomic_DNA"/>
</dbReference>
<dbReference type="GO" id="GO:0006281">
    <property type="term" value="P:DNA repair"/>
    <property type="evidence" value="ECO:0007669"/>
    <property type="project" value="UniProtKB-ARBA"/>
</dbReference>
<gene>
    <name evidence="5" type="ORF">FNF27_07404</name>
    <name evidence="4" type="ORF">FNF28_03891</name>
    <name evidence="3" type="ORF">FNF29_07803</name>
    <name evidence="2" type="ORF">FNF31_07886</name>
</gene>
<dbReference type="Pfam" id="PF04471">
    <property type="entry name" value="Mrr_cat"/>
    <property type="match status" value="1"/>
</dbReference>
<keyword evidence="7" id="KW-1185">Reference proteome</keyword>
<protein>
    <recommendedName>
        <fullName evidence="1">Restriction endonuclease type IV Mrr domain-containing protein</fullName>
    </recommendedName>
</protein>
<dbReference type="Proteomes" id="UP000325113">
    <property type="component" value="Unassembled WGS sequence"/>
</dbReference>
<dbReference type="Proteomes" id="UP000324907">
    <property type="component" value="Unassembled WGS sequence"/>
</dbReference>
<dbReference type="EMBL" id="VLTO01000083">
    <property type="protein sequence ID" value="KAA0167076.1"/>
    <property type="molecule type" value="Genomic_DNA"/>
</dbReference>
<dbReference type="EMBL" id="VLTM01000206">
    <property type="protein sequence ID" value="KAA0146015.1"/>
    <property type="molecule type" value="Genomic_DNA"/>
</dbReference>
<organism evidence="3 7">
    <name type="scientific">Cafeteria roenbergensis</name>
    <name type="common">Marine flagellate</name>
    <dbReference type="NCBI Taxonomy" id="33653"/>
    <lineage>
        <taxon>Eukaryota</taxon>
        <taxon>Sar</taxon>
        <taxon>Stramenopiles</taxon>
        <taxon>Bigyra</taxon>
        <taxon>Opalozoa</taxon>
        <taxon>Bicosoecida</taxon>
        <taxon>Cafeteriaceae</taxon>
        <taxon>Cafeteria</taxon>
    </lineage>
</organism>
<dbReference type="Proteomes" id="UP000323011">
    <property type="component" value="Unassembled WGS sequence"/>
</dbReference>
<dbReference type="InterPro" id="IPR011335">
    <property type="entry name" value="Restrct_endonuc-II-like"/>
</dbReference>
<evidence type="ECO:0000313" key="4">
    <source>
        <dbReference type="EMBL" id="KAA0164351.1"/>
    </source>
</evidence>
<evidence type="ECO:0000313" key="6">
    <source>
        <dbReference type="Proteomes" id="UP000322899"/>
    </source>
</evidence>
<reference evidence="6 7" key="1">
    <citation type="submission" date="2019-07" db="EMBL/GenBank/DDBJ databases">
        <title>Genomes of Cafeteria roenbergensis.</title>
        <authorList>
            <person name="Fischer M.G."/>
            <person name="Hackl T."/>
            <person name="Roman M."/>
        </authorList>
    </citation>
    <scope>NUCLEOTIDE SEQUENCE [LARGE SCALE GENOMIC DNA]</scope>
    <source>
        <strain evidence="3 7">BVI</strain>
        <strain evidence="2 9">Cflag</strain>
        <strain evidence="5 6">E4-10P</strain>
        <strain evidence="4 8">RCC970-E3</strain>
    </source>
</reference>
<accession>A0A5A8C2E6</accession>
<dbReference type="Proteomes" id="UP000322899">
    <property type="component" value="Unassembled WGS sequence"/>
</dbReference>
<dbReference type="Gene3D" id="3.40.1350.10">
    <property type="match status" value="1"/>
</dbReference>
<evidence type="ECO:0000313" key="9">
    <source>
        <dbReference type="Proteomes" id="UP000325113"/>
    </source>
</evidence>